<evidence type="ECO:0000313" key="7">
    <source>
        <dbReference type="EMBL" id="KAK5582964.1"/>
    </source>
</evidence>
<protein>
    <recommendedName>
        <fullName evidence="6">PPM-type phosphatase domain-containing protein</fullName>
    </recommendedName>
</protein>
<feature type="compositionally biased region" description="Low complexity" evidence="5">
    <location>
        <begin position="539"/>
        <end position="548"/>
    </location>
</feature>
<name>A0AAN7YSF6_9MYCE</name>
<sequence length="677" mass="75542">MGNIIDKSKDNHEPVNQDAFVFWRSLKKIYEDPDSLNTRFSEFMDSYQNGDYDNESSSSNTKTGKKESKNESYVLMGETSKNDVKKPINSSKISFVFSESQEAEAINKNLLQTINCKLQLIPIELNHFTLNLDNHYISERMFLSICATFLENNKNYHNRHMSTTLKDTPLNTVKKKKIQSELQDYISKYYFTITKLSLKKILLSTRSLEGLSQVLRTNRSIVELDLGGNDLSCNGGVPILIAGLRENKTITRLNLSDIHAYDEGAFMISSYLLCNKSVKIIDLSTNHISDRGFDSLLATVTRNTNITSLFLSDNNIESSKIHSLNHLLKRNTAIQSIFDQIFDAIPWNRKFKTKVASFKRNVLKTRANSTLNVEQIEDDKTPLYRLMNKQGSSSALTASPEEIDSSRFKVGKSEMTGKRPTMEDRMVTYGNFRNNPNSELYCIFDGHGGRAASDFAADNIYKIFAEFLDANNTPEESFTKAYRSINTQISPWPFIGTTAASVYICENKVFIANVGDSRVVLGKIIGSDSGGGGGGGSAESGSEEQQQQPKKIIAERLTFDHRPVEESERLRITEAGGTVLNGRVNGMLAVSRALGDSFLTPYVIPDPHLSSFTLSKDDKFLILACDGVWDLISDEEAVETVAGISDPSKAAETLRDLAYNSGSTDNISVCVVKLNDY</sequence>
<dbReference type="PANTHER" id="PTHR47992">
    <property type="entry name" value="PROTEIN PHOSPHATASE"/>
    <property type="match status" value="1"/>
</dbReference>
<feature type="region of interest" description="Disordered" evidence="5">
    <location>
        <begin position="529"/>
        <end position="549"/>
    </location>
</feature>
<evidence type="ECO:0000256" key="3">
    <source>
        <dbReference type="ARBA" id="ARBA00022912"/>
    </source>
</evidence>
<gene>
    <name evidence="7" type="ORF">RB653_004554</name>
</gene>
<dbReference type="GO" id="GO:0004722">
    <property type="term" value="F:protein serine/threonine phosphatase activity"/>
    <property type="evidence" value="ECO:0007669"/>
    <property type="project" value="InterPro"/>
</dbReference>
<dbReference type="PROSITE" id="PS01032">
    <property type="entry name" value="PPM_1"/>
    <property type="match status" value="1"/>
</dbReference>
<dbReference type="Gene3D" id="3.80.10.10">
    <property type="entry name" value="Ribonuclease Inhibitor"/>
    <property type="match status" value="1"/>
</dbReference>
<comment type="caution">
    <text evidence="7">The sequence shown here is derived from an EMBL/GenBank/DDBJ whole genome shotgun (WGS) entry which is preliminary data.</text>
</comment>
<evidence type="ECO:0000256" key="5">
    <source>
        <dbReference type="SAM" id="MobiDB-lite"/>
    </source>
</evidence>
<dbReference type="InterPro" id="IPR000222">
    <property type="entry name" value="PP2C_BS"/>
</dbReference>
<evidence type="ECO:0000256" key="4">
    <source>
        <dbReference type="RuleBase" id="RU003465"/>
    </source>
</evidence>
<evidence type="ECO:0000313" key="8">
    <source>
        <dbReference type="Proteomes" id="UP001344447"/>
    </source>
</evidence>
<evidence type="ECO:0000259" key="6">
    <source>
        <dbReference type="PROSITE" id="PS51746"/>
    </source>
</evidence>
<dbReference type="SUPFAM" id="SSF52047">
    <property type="entry name" value="RNI-like"/>
    <property type="match status" value="1"/>
</dbReference>
<dbReference type="GO" id="GO:0046872">
    <property type="term" value="F:metal ion binding"/>
    <property type="evidence" value="ECO:0007669"/>
    <property type="project" value="UniProtKB-KW"/>
</dbReference>
<dbReference type="InterPro" id="IPR001932">
    <property type="entry name" value="PPM-type_phosphatase-like_dom"/>
</dbReference>
<dbReference type="CDD" id="cd00143">
    <property type="entry name" value="PP2Cc"/>
    <property type="match status" value="1"/>
</dbReference>
<proteinExistence type="inferred from homology"/>
<dbReference type="AlphaFoldDB" id="A0AAN7YSF6"/>
<dbReference type="Gene3D" id="3.60.40.10">
    <property type="entry name" value="PPM-type phosphatase domain"/>
    <property type="match status" value="1"/>
</dbReference>
<dbReference type="SMART" id="SM00332">
    <property type="entry name" value="PP2Cc"/>
    <property type="match status" value="1"/>
</dbReference>
<feature type="compositionally biased region" description="Polar residues" evidence="5">
    <location>
        <begin position="51"/>
        <end position="62"/>
    </location>
</feature>
<dbReference type="InterPro" id="IPR015655">
    <property type="entry name" value="PP2C"/>
</dbReference>
<dbReference type="SMART" id="SM00368">
    <property type="entry name" value="LRR_RI"/>
    <property type="match status" value="3"/>
</dbReference>
<feature type="compositionally biased region" description="Gly residues" evidence="5">
    <location>
        <begin position="529"/>
        <end position="538"/>
    </location>
</feature>
<dbReference type="InterPro" id="IPR036457">
    <property type="entry name" value="PPM-type-like_dom_sf"/>
</dbReference>
<reference evidence="7 8" key="1">
    <citation type="submission" date="2023-11" db="EMBL/GenBank/DDBJ databases">
        <title>Dfirmibasis_genome.</title>
        <authorList>
            <person name="Edelbroek B."/>
            <person name="Kjellin J."/>
            <person name="Jerlstrom-Hultqvist J."/>
            <person name="Soderbom F."/>
        </authorList>
    </citation>
    <scope>NUCLEOTIDE SEQUENCE [LARGE SCALE GENOMIC DNA]</scope>
    <source>
        <strain evidence="7 8">TNS-C-14</strain>
    </source>
</reference>
<dbReference type="Pfam" id="PF00481">
    <property type="entry name" value="PP2C"/>
    <property type="match status" value="1"/>
</dbReference>
<accession>A0AAN7YSF6</accession>
<evidence type="ECO:0000256" key="1">
    <source>
        <dbReference type="ARBA" id="ARBA00022723"/>
    </source>
</evidence>
<keyword evidence="1" id="KW-0479">Metal-binding</keyword>
<dbReference type="PROSITE" id="PS51746">
    <property type="entry name" value="PPM_2"/>
    <property type="match status" value="1"/>
</dbReference>
<dbReference type="Proteomes" id="UP001344447">
    <property type="component" value="Unassembled WGS sequence"/>
</dbReference>
<keyword evidence="2 4" id="KW-0378">Hydrolase</keyword>
<keyword evidence="8" id="KW-1185">Reference proteome</keyword>
<organism evidence="7 8">
    <name type="scientific">Dictyostelium firmibasis</name>
    <dbReference type="NCBI Taxonomy" id="79012"/>
    <lineage>
        <taxon>Eukaryota</taxon>
        <taxon>Amoebozoa</taxon>
        <taxon>Evosea</taxon>
        <taxon>Eumycetozoa</taxon>
        <taxon>Dictyostelia</taxon>
        <taxon>Dictyosteliales</taxon>
        <taxon>Dictyosteliaceae</taxon>
        <taxon>Dictyostelium</taxon>
    </lineage>
</organism>
<dbReference type="InterPro" id="IPR032675">
    <property type="entry name" value="LRR_dom_sf"/>
</dbReference>
<keyword evidence="3 4" id="KW-0904">Protein phosphatase</keyword>
<dbReference type="FunFam" id="3.60.40.10:FF:000187">
    <property type="entry name" value="Protein phosphatase 2C"/>
    <property type="match status" value="1"/>
</dbReference>
<evidence type="ECO:0000256" key="2">
    <source>
        <dbReference type="ARBA" id="ARBA00022801"/>
    </source>
</evidence>
<comment type="similarity">
    <text evidence="4">Belongs to the PP2C family.</text>
</comment>
<dbReference type="SUPFAM" id="SSF81606">
    <property type="entry name" value="PP2C-like"/>
    <property type="match status" value="1"/>
</dbReference>
<feature type="domain" description="PPM-type phosphatase" evidence="6">
    <location>
        <begin position="409"/>
        <end position="674"/>
    </location>
</feature>
<dbReference type="EMBL" id="JAVFKY010000001">
    <property type="protein sequence ID" value="KAK5582964.1"/>
    <property type="molecule type" value="Genomic_DNA"/>
</dbReference>
<feature type="region of interest" description="Disordered" evidence="5">
    <location>
        <begin position="51"/>
        <end position="72"/>
    </location>
</feature>